<organism evidence="12 13">
    <name type="scientific">Aquarana catesbeiana</name>
    <name type="common">American bullfrog</name>
    <name type="synonym">Rana catesbeiana</name>
    <dbReference type="NCBI Taxonomy" id="8400"/>
    <lineage>
        <taxon>Eukaryota</taxon>
        <taxon>Metazoa</taxon>
        <taxon>Chordata</taxon>
        <taxon>Craniata</taxon>
        <taxon>Vertebrata</taxon>
        <taxon>Euteleostomi</taxon>
        <taxon>Amphibia</taxon>
        <taxon>Batrachia</taxon>
        <taxon>Anura</taxon>
        <taxon>Neobatrachia</taxon>
        <taxon>Ranoidea</taxon>
        <taxon>Ranidae</taxon>
        <taxon>Aquarana</taxon>
    </lineage>
</organism>
<dbReference type="EMBL" id="KV952986">
    <property type="protein sequence ID" value="PIO24162.1"/>
    <property type="molecule type" value="Genomic_DNA"/>
</dbReference>
<comment type="subcellular location">
    <subcellularLocation>
        <location evidence="1">Cell membrane</location>
        <topology evidence="1">Multi-pass membrane protein</topology>
    </subcellularLocation>
</comment>
<name>A0A2G9R8F3_AQUCT</name>
<dbReference type="SUPFAM" id="SSF81321">
    <property type="entry name" value="Family A G protein-coupled receptor-like"/>
    <property type="match status" value="1"/>
</dbReference>
<keyword evidence="6 10" id="KW-0472">Membrane</keyword>
<accession>A0A2G9R8F3</accession>
<keyword evidence="13" id="KW-1185">Reference proteome</keyword>
<protein>
    <recommendedName>
        <fullName evidence="11">G-protein coupled receptors family 1 profile domain-containing protein</fullName>
    </recommendedName>
</protein>
<dbReference type="PROSITE" id="PS00237">
    <property type="entry name" value="G_PROTEIN_RECEP_F1_1"/>
    <property type="match status" value="1"/>
</dbReference>
<evidence type="ECO:0000256" key="1">
    <source>
        <dbReference type="ARBA" id="ARBA00004651"/>
    </source>
</evidence>
<keyword evidence="4 10" id="KW-1133">Transmembrane helix</keyword>
<feature type="transmembrane region" description="Helical" evidence="10">
    <location>
        <begin position="110"/>
        <end position="134"/>
    </location>
</feature>
<keyword evidence="7 9" id="KW-0675">Receptor</keyword>
<evidence type="ECO:0000256" key="7">
    <source>
        <dbReference type="ARBA" id="ARBA00023170"/>
    </source>
</evidence>
<keyword evidence="2" id="KW-1003">Cell membrane</keyword>
<dbReference type="PRINTS" id="PR00237">
    <property type="entry name" value="GPCRRHODOPSN"/>
</dbReference>
<evidence type="ECO:0000256" key="6">
    <source>
        <dbReference type="ARBA" id="ARBA00023136"/>
    </source>
</evidence>
<dbReference type="GO" id="GO:0007187">
    <property type="term" value="P:G protein-coupled receptor signaling pathway, coupled to cyclic nucleotide second messenger"/>
    <property type="evidence" value="ECO:0007669"/>
    <property type="project" value="TreeGrafter"/>
</dbReference>
<feature type="domain" description="G-protein coupled receptors family 1 profile" evidence="11">
    <location>
        <begin position="1"/>
        <end position="267"/>
    </location>
</feature>
<dbReference type="Gene3D" id="1.20.1070.10">
    <property type="entry name" value="Rhodopsin 7-helix transmembrane proteins"/>
    <property type="match status" value="1"/>
</dbReference>
<dbReference type="PANTHER" id="PTHR24247">
    <property type="entry name" value="5-HYDROXYTRYPTAMINE RECEPTOR"/>
    <property type="match status" value="1"/>
</dbReference>
<reference evidence="13" key="1">
    <citation type="journal article" date="2017" name="Nat. Commun.">
        <title>The North American bullfrog draft genome provides insight into hormonal regulation of long noncoding RNA.</title>
        <authorList>
            <person name="Hammond S.A."/>
            <person name="Warren R.L."/>
            <person name="Vandervalk B.P."/>
            <person name="Kucuk E."/>
            <person name="Khan H."/>
            <person name="Gibb E.A."/>
            <person name="Pandoh P."/>
            <person name="Kirk H."/>
            <person name="Zhao Y."/>
            <person name="Jones M."/>
            <person name="Mungall A.J."/>
            <person name="Coope R."/>
            <person name="Pleasance S."/>
            <person name="Moore R.A."/>
            <person name="Holt R.A."/>
            <person name="Round J.M."/>
            <person name="Ohora S."/>
            <person name="Walle B.V."/>
            <person name="Veldhoen N."/>
            <person name="Helbing C.C."/>
            <person name="Birol I."/>
        </authorList>
    </citation>
    <scope>NUCLEOTIDE SEQUENCE [LARGE SCALE GENOMIC DNA]</scope>
</reference>
<dbReference type="InterPro" id="IPR000276">
    <property type="entry name" value="GPCR_Rhodpsn"/>
</dbReference>
<feature type="non-terminal residue" evidence="12">
    <location>
        <position position="1"/>
    </location>
</feature>
<dbReference type="OrthoDB" id="10071887at2759"/>
<dbReference type="GO" id="GO:0004993">
    <property type="term" value="F:G protein-coupled serotonin receptor activity"/>
    <property type="evidence" value="ECO:0007669"/>
    <property type="project" value="TreeGrafter"/>
</dbReference>
<proteinExistence type="inferred from homology"/>
<dbReference type="GO" id="GO:0030425">
    <property type="term" value="C:dendrite"/>
    <property type="evidence" value="ECO:0007669"/>
    <property type="project" value="TreeGrafter"/>
</dbReference>
<dbReference type="AlphaFoldDB" id="A0A2G9R8F3"/>
<evidence type="ECO:0000256" key="2">
    <source>
        <dbReference type="ARBA" id="ARBA00022475"/>
    </source>
</evidence>
<evidence type="ECO:0000313" key="13">
    <source>
        <dbReference type="Proteomes" id="UP000228934"/>
    </source>
</evidence>
<evidence type="ECO:0000259" key="11">
    <source>
        <dbReference type="PROSITE" id="PS50262"/>
    </source>
</evidence>
<evidence type="ECO:0000256" key="3">
    <source>
        <dbReference type="ARBA" id="ARBA00022692"/>
    </source>
</evidence>
<evidence type="ECO:0000256" key="4">
    <source>
        <dbReference type="ARBA" id="ARBA00022989"/>
    </source>
</evidence>
<evidence type="ECO:0000256" key="10">
    <source>
        <dbReference type="SAM" id="Phobius"/>
    </source>
</evidence>
<feature type="non-terminal residue" evidence="12">
    <location>
        <position position="293"/>
    </location>
</feature>
<keyword evidence="8 9" id="KW-0807">Transducer</keyword>
<dbReference type="InterPro" id="IPR017452">
    <property type="entry name" value="GPCR_Rhodpsn_7TM"/>
</dbReference>
<keyword evidence="3 9" id="KW-0812">Transmembrane</keyword>
<evidence type="ECO:0000313" key="12">
    <source>
        <dbReference type="EMBL" id="PIO24162.1"/>
    </source>
</evidence>
<dbReference type="Pfam" id="PF00001">
    <property type="entry name" value="7tm_1"/>
    <property type="match status" value="1"/>
</dbReference>
<dbReference type="GO" id="GO:0045202">
    <property type="term" value="C:synapse"/>
    <property type="evidence" value="ECO:0007669"/>
    <property type="project" value="TreeGrafter"/>
</dbReference>
<evidence type="ECO:0000256" key="8">
    <source>
        <dbReference type="ARBA" id="ARBA00023224"/>
    </source>
</evidence>
<dbReference type="GO" id="GO:0007197">
    <property type="term" value="P:adenylate cyclase-inhibiting G protein-coupled acetylcholine receptor signaling pathway"/>
    <property type="evidence" value="ECO:0007669"/>
    <property type="project" value="TreeGrafter"/>
</dbReference>
<sequence>AISIPLYSPYKFTRQWKLGKFLCKFWLVSDYTMSTASVYNIVLISCDRYLSVTKAVLYRSSQNKKSHAVLKMAIVWILSFLLYTPAIFIFDKNNPEYICSVGFNSISTFLLVSSCLDFFLPIISISFFNLSIYWNIIKRSRKKSQPFKLQPLNEEKHDEPYVITAEDTTSSGIEEINRAPKDSVRQWFNTRNPVCSKNETRTNANLISLSRDKNVAKSLSVLVFVFILCWAPYSIMAACRDLCYQTYVSDVTTWLLWINSAINPVLYPFCHKSFKRAFTLTAKKIFSVCKIHF</sequence>
<feature type="transmembrane region" description="Helical" evidence="10">
    <location>
        <begin position="68"/>
        <end position="90"/>
    </location>
</feature>
<dbReference type="PROSITE" id="PS50262">
    <property type="entry name" value="G_PROTEIN_RECEP_F1_2"/>
    <property type="match status" value="1"/>
</dbReference>
<dbReference type="PANTHER" id="PTHR24247:SF254">
    <property type="entry name" value="HISTAMINE H3 RECEPTOR"/>
    <property type="match status" value="1"/>
</dbReference>
<gene>
    <name evidence="12" type="ORF">AB205_0030540</name>
</gene>
<evidence type="ECO:0000256" key="9">
    <source>
        <dbReference type="RuleBase" id="RU000688"/>
    </source>
</evidence>
<dbReference type="Proteomes" id="UP000228934">
    <property type="component" value="Unassembled WGS sequence"/>
</dbReference>
<dbReference type="GO" id="GO:0005886">
    <property type="term" value="C:plasma membrane"/>
    <property type="evidence" value="ECO:0007669"/>
    <property type="project" value="UniProtKB-SubCell"/>
</dbReference>
<comment type="similarity">
    <text evidence="9">Belongs to the G-protein coupled receptor 1 family.</text>
</comment>
<evidence type="ECO:0000256" key="5">
    <source>
        <dbReference type="ARBA" id="ARBA00023040"/>
    </source>
</evidence>
<dbReference type="GO" id="GO:0016907">
    <property type="term" value="F:G protein-coupled acetylcholine receptor activity"/>
    <property type="evidence" value="ECO:0007669"/>
    <property type="project" value="TreeGrafter"/>
</dbReference>
<keyword evidence="5 9" id="KW-0297">G-protein coupled receptor</keyword>
<feature type="transmembrane region" description="Helical" evidence="10">
    <location>
        <begin position="215"/>
        <end position="233"/>
    </location>
</feature>